<dbReference type="PANTHER" id="PTHR47326">
    <property type="entry name" value="TRANSPOSABLE ELEMENT TC3 TRANSPOSASE-LIKE PROTEIN"/>
    <property type="match status" value="1"/>
</dbReference>
<evidence type="ECO:0000313" key="1">
    <source>
        <dbReference type="EMBL" id="GBM31390.1"/>
    </source>
</evidence>
<keyword evidence="2" id="KW-1185">Reference proteome</keyword>
<name>A0A4Y2EQ84_ARAVE</name>
<protein>
    <submittedName>
        <fullName evidence="1">Uncharacterized protein</fullName>
    </submittedName>
</protein>
<dbReference type="OrthoDB" id="6425040at2759"/>
<reference evidence="1 2" key="1">
    <citation type="journal article" date="2019" name="Sci. Rep.">
        <title>Orb-weaving spider Araneus ventricosus genome elucidates the spidroin gene catalogue.</title>
        <authorList>
            <person name="Kono N."/>
            <person name="Nakamura H."/>
            <person name="Ohtoshi R."/>
            <person name="Moran D.A.P."/>
            <person name="Shinohara A."/>
            <person name="Yoshida Y."/>
            <person name="Fujiwara M."/>
            <person name="Mori M."/>
            <person name="Tomita M."/>
            <person name="Arakawa K."/>
        </authorList>
    </citation>
    <scope>NUCLEOTIDE SEQUENCE [LARGE SCALE GENOMIC DNA]</scope>
</reference>
<dbReference type="InterPro" id="IPR036397">
    <property type="entry name" value="RNaseH_sf"/>
</dbReference>
<sequence>MPYSTVWHMMRRLLGYFAYKIRCMHQLSDVDAKVREAFALQFLDRMAVGDACPWNILWSDEAHFFLNGQVNIHNCRTWATENPHVIHQVRKLRYGADSLKRLSLGPIF</sequence>
<dbReference type="EMBL" id="BGPR01000682">
    <property type="protein sequence ID" value="GBM31390.1"/>
    <property type="molecule type" value="Genomic_DNA"/>
</dbReference>
<dbReference type="AlphaFoldDB" id="A0A4Y2EQ84"/>
<gene>
    <name evidence="1" type="ORF">AVEN_99607_1</name>
</gene>
<dbReference type="Gene3D" id="3.30.420.10">
    <property type="entry name" value="Ribonuclease H-like superfamily/Ribonuclease H"/>
    <property type="match status" value="1"/>
</dbReference>
<proteinExistence type="predicted"/>
<accession>A0A4Y2EQ84</accession>
<evidence type="ECO:0000313" key="2">
    <source>
        <dbReference type="Proteomes" id="UP000499080"/>
    </source>
</evidence>
<dbReference type="PANTHER" id="PTHR47326:SF1">
    <property type="entry name" value="HTH PSQ-TYPE DOMAIN-CONTAINING PROTEIN"/>
    <property type="match status" value="1"/>
</dbReference>
<dbReference type="Proteomes" id="UP000499080">
    <property type="component" value="Unassembled WGS sequence"/>
</dbReference>
<dbReference type="GO" id="GO:0003676">
    <property type="term" value="F:nucleic acid binding"/>
    <property type="evidence" value="ECO:0007669"/>
    <property type="project" value="InterPro"/>
</dbReference>
<organism evidence="1 2">
    <name type="scientific">Araneus ventricosus</name>
    <name type="common">Orbweaver spider</name>
    <name type="synonym">Epeira ventricosa</name>
    <dbReference type="NCBI Taxonomy" id="182803"/>
    <lineage>
        <taxon>Eukaryota</taxon>
        <taxon>Metazoa</taxon>
        <taxon>Ecdysozoa</taxon>
        <taxon>Arthropoda</taxon>
        <taxon>Chelicerata</taxon>
        <taxon>Arachnida</taxon>
        <taxon>Araneae</taxon>
        <taxon>Araneomorphae</taxon>
        <taxon>Entelegynae</taxon>
        <taxon>Araneoidea</taxon>
        <taxon>Araneidae</taxon>
        <taxon>Araneus</taxon>
    </lineage>
</organism>
<comment type="caution">
    <text evidence="1">The sequence shown here is derived from an EMBL/GenBank/DDBJ whole genome shotgun (WGS) entry which is preliminary data.</text>
</comment>